<name>A0A3M6EFQ6_9PSED</name>
<evidence type="ECO:0000256" key="6">
    <source>
        <dbReference type="SAM" id="MobiDB-lite"/>
    </source>
</evidence>
<dbReference type="InterPro" id="IPR044068">
    <property type="entry name" value="CB"/>
</dbReference>
<dbReference type="InterPro" id="IPR011010">
    <property type="entry name" value="DNA_brk_join_enz"/>
</dbReference>
<dbReference type="Proteomes" id="UP000269872">
    <property type="component" value="Unassembled WGS sequence"/>
</dbReference>
<dbReference type="Gene3D" id="1.10.443.10">
    <property type="entry name" value="Intergrase catalytic core"/>
    <property type="match status" value="1"/>
</dbReference>
<dbReference type="GO" id="GO:0003677">
    <property type="term" value="F:DNA binding"/>
    <property type="evidence" value="ECO:0007669"/>
    <property type="project" value="UniProtKB-UniRule"/>
</dbReference>
<feature type="domain" description="Tyr recombinase" evidence="7">
    <location>
        <begin position="118"/>
        <end position="305"/>
    </location>
</feature>
<accession>A0A3M6EFQ6</accession>
<dbReference type="GO" id="GO:0015074">
    <property type="term" value="P:DNA integration"/>
    <property type="evidence" value="ECO:0007669"/>
    <property type="project" value="UniProtKB-KW"/>
</dbReference>
<evidence type="ECO:0000256" key="5">
    <source>
        <dbReference type="PROSITE-ProRule" id="PRU01248"/>
    </source>
</evidence>
<dbReference type="RefSeq" id="WP_122341979.1">
    <property type="nucleotide sequence ID" value="NZ_RBUY01000245.1"/>
</dbReference>
<dbReference type="Gene3D" id="1.10.150.130">
    <property type="match status" value="1"/>
</dbReference>
<dbReference type="SUPFAM" id="SSF56349">
    <property type="entry name" value="DNA breaking-rejoining enzymes"/>
    <property type="match status" value="1"/>
</dbReference>
<gene>
    <name evidence="9" type="ORF">ALP05_03712</name>
</gene>
<dbReference type="PANTHER" id="PTHR30349">
    <property type="entry name" value="PHAGE INTEGRASE-RELATED"/>
    <property type="match status" value="1"/>
</dbReference>
<proteinExistence type="inferred from homology"/>
<dbReference type="PROSITE" id="PS51898">
    <property type="entry name" value="TYR_RECOMBINASE"/>
    <property type="match status" value="1"/>
</dbReference>
<evidence type="ECO:0000259" key="7">
    <source>
        <dbReference type="PROSITE" id="PS51898"/>
    </source>
</evidence>
<dbReference type="GO" id="GO:0006310">
    <property type="term" value="P:DNA recombination"/>
    <property type="evidence" value="ECO:0007669"/>
    <property type="project" value="UniProtKB-KW"/>
</dbReference>
<keyword evidence="4" id="KW-0233">DNA recombination</keyword>
<dbReference type="InterPro" id="IPR013762">
    <property type="entry name" value="Integrase-like_cat_sf"/>
</dbReference>
<evidence type="ECO:0000313" key="9">
    <source>
        <dbReference type="EMBL" id="RMV67005.1"/>
    </source>
</evidence>
<feature type="region of interest" description="Disordered" evidence="6">
    <location>
        <begin position="445"/>
        <end position="486"/>
    </location>
</feature>
<evidence type="ECO:0000259" key="8">
    <source>
        <dbReference type="PROSITE" id="PS51900"/>
    </source>
</evidence>
<dbReference type="InterPro" id="IPR002104">
    <property type="entry name" value="Integrase_catalytic"/>
</dbReference>
<sequence>MNTMTLPELTQEYILTHDLRPDTVKIYWAATKSYLRFFGDRLACETTHRDMLDWRRSELERISKRSWNTYSSHLRTVYRYAMEHGLVDMKVNPLKDTRVIPTRRPKKTIKNDAIVRARNWLNILVQEERATGHRAEITPAWFWLAVFEMFYYTGIRLNALLCLRYADIDLGQRLIKVRGETEKTHREFMIPIPDGLMPHLQLLMDIAHRVGFVAADQIFNVNRFSGHYSRSQMNSDQVEAMYKKLTAMTGIRMTPHRFRHTIASEMMRQPERNIHITKNLLNHSNIATTMEYIEPDYDVMREVMNERGRKPAKINYLAKSDADNQENMRTAKRKLAKNLTLHAMEISPCADTSVLLGGTETLAPIAINQSPLTAPGQNGTINQDKDIAAHHQKVNSAESVPIQQEIPPDNSAKLRTSRRTQFSGYSPDDLVTRLEDSSQWDVGALNGKLTANPMTGDSPPSSGTDENMGCLPVSRFEPAAWTSRSG</sequence>
<feature type="domain" description="Core-binding (CB)" evidence="8">
    <location>
        <begin position="4"/>
        <end position="82"/>
    </location>
</feature>
<comment type="similarity">
    <text evidence="1">Belongs to the 'phage' integrase family.</text>
</comment>
<evidence type="ECO:0000256" key="1">
    <source>
        <dbReference type="ARBA" id="ARBA00008857"/>
    </source>
</evidence>
<dbReference type="PROSITE" id="PS51900">
    <property type="entry name" value="CB"/>
    <property type="match status" value="1"/>
</dbReference>
<dbReference type="EMBL" id="RBUY01000245">
    <property type="protein sequence ID" value="RMV67005.1"/>
    <property type="molecule type" value="Genomic_DNA"/>
</dbReference>
<feature type="region of interest" description="Disordered" evidence="6">
    <location>
        <begin position="391"/>
        <end position="429"/>
    </location>
</feature>
<dbReference type="PANTHER" id="PTHR30349:SF64">
    <property type="entry name" value="PROPHAGE INTEGRASE INTD-RELATED"/>
    <property type="match status" value="1"/>
</dbReference>
<feature type="compositionally biased region" description="Polar residues" evidence="6">
    <location>
        <begin position="452"/>
        <end position="465"/>
    </location>
</feature>
<dbReference type="AlphaFoldDB" id="A0A3M6EFQ6"/>
<evidence type="ECO:0000256" key="3">
    <source>
        <dbReference type="ARBA" id="ARBA00023125"/>
    </source>
</evidence>
<comment type="caution">
    <text evidence="9">The sequence shown here is derived from an EMBL/GenBank/DDBJ whole genome shotgun (WGS) entry which is preliminary data.</text>
</comment>
<dbReference type="InterPro" id="IPR010998">
    <property type="entry name" value="Integrase_recombinase_N"/>
</dbReference>
<protein>
    <recommendedName>
        <fullName evidence="11">Phage integrase</fullName>
    </recommendedName>
</protein>
<reference evidence="9 10" key="1">
    <citation type="submission" date="2018-08" db="EMBL/GenBank/DDBJ databases">
        <title>Recombination of ecologically and evolutionarily significant loci maintains genetic cohesion in the Pseudomonas syringae species complex.</title>
        <authorList>
            <person name="Dillon M."/>
            <person name="Thakur S."/>
            <person name="Almeida R.N.D."/>
            <person name="Weir B.S."/>
            <person name="Guttman D.S."/>
        </authorList>
    </citation>
    <scope>NUCLEOTIDE SEQUENCE [LARGE SCALE GENOMIC DNA]</scope>
    <source>
        <strain evidence="9 10">ICMP 7496</strain>
    </source>
</reference>
<keyword evidence="2" id="KW-0229">DNA integration</keyword>
<keyword evidence="3 5" id="KW-0238">DNA-binding</keyword>
<evidence type="ECO:0000256" key="4">
    <source>
        <dbReference type="ARBA" id="ARBA00023172"/>
    </source>
</evidence>
<dbReference type="Pfam" id="PF00589">
    <property type="entry name" value="Phage_integrase"/>
    <property type="match status" value="1"/>
</dbReference>
<evidence type="ECO:0008006" key="11">
    <source>
        <dbReference type="Google" id="ProtNLM"/>
    </source>
</evidence>
<dbReference type="CDD" id="cd00397">
    <property type="entry name" value="DNA_BRE_C"/>
    <property type="match status" value="1"/>
</dbReference>
<dbReference type="InterPro" id="IPR050090">
    <property type="entry name" value="Tyrosine_recombinase_XerCD"/>
</dbReference>
<evidence type="ECO:0000256" key="2">
    <source>
        <dbReference type="ARBA" id="ARBA00022908"/>
    </source>
</evidence>
<organism evidence="9 10">
    <name type="scientific">Pseudomonas caricapapayae</name>
    <dbReference type="NCBI Taxonomy" id="46678"/>
    <lineage>
        <taxon>Bacteria</taxon>
        <taxon>Pseudomonadati</taxon>
        <taxon>Pseudomonadota</taxon>
        <taxon>Gammaproteobacteria</taxon>
        <taxon>Pseudomonadales</taxon>
        <taxon>Pseudomonadaceae</taxon>
        <taxon>Pseudomonas</taxon>
    </lineage>
</organism>
<evidence type="ECO:0000313" key="10">
    <source>
        <dbReference type="Proteomes" id="UP000269872"/>
    </source>
</evidence>